<dbReference type="PANTHER" id="PTHR33877">
    <property type="entry name" value="SLL1193 PROTEIN"/>
    <property type="match status" value="1"/>
</dbReference>
<protein>
    <submittedName>
        <fullName evidence="2">HNH endonuclease</fullName>
    </submittedName>
</protein>
<dbReference type="InterPro" id="IPR047693">
    <property type="entry name" value="RNA-guided_IscB-like"/>
</dbReference>
<accession>A0A1I1C7L5</accession>
<keyword evidence="2" id="KW-0255">Endonuclease</keyword>
<organism evidence="2 3">
    <name type="scientific">Azotobacter beijerinckii</name>
    <dbReference type="NCBI Taxonomy" id="170623"/>
    <lineage>
        <taxon>Bacteria</taxon>
        <taxon>Pseudomonadati</taxon>
        <taxon>Pseudomonadota</taxon>
        <taxon>Gammaproteobacteria</taxon>
        <taxon>Pseudomonadales</taxon>
        <taxon>Pseudomonadaceae</taxon>
        <taxon>Azotobacter</taxon>
    </lineage>
</organism>
<dbReference type="Gene3D" id="1.10.30.50">
    <property type="match status" value="1"/>
</dbReference>
<keyword evidence="2" id="KW-0540">Nuclease</keyword>
<feature type="domain" description="HNH nuclease" evidence="1">
    <location>
        <begin position="187"/>
        <end position="238"/>
    </location>
</feature>
<gene>
    <name evidence="2" type="ORF">SAMN04244571_03981</name>
</gene>
<dbReference type="Proteomes" id="UP000198861">
    <property type="component" value="Unassembled WGS sequence"/>
</dbReference>
<dbReference type="CDD" id="cd00085">
    <property type="entry name" value="HNHc"/>
    <property type="match status" value="1"/>
</dbReference>
<dbReference type="InterPro" id="IPR002711">
    <property type="entry name" value="HNH"/>
</dbReference>
<dbReference type="SMART" id="SM00507">
    <property type="entry name" value="HNHc"/>
    <property type="match status" value="1"/>
</dbReference>
<dbReference type="PANTHER" id="PTHR33877:SF2">
    <property type="entry name" value="OS07G0170200 PROTEIN"/>
    <property type="match status" value="1"/>
</dbReference>
<dbReference type="GO" id="GO:0004519">
    <property type="term" value="F:endonuclease activity"/>
    <property type="evidence" value="ECO:0007669"/>
    <property type="project" value="UniProtKB-KW"/>
</dbReference>
<evidence type="ECO:0000313" key="2">
    <source>
        <dbReference type="EMBL" id="SFB58016.1"/>
    </source>
</evidence>
<evidence type="ECO:0000313" key="3">
    <source>
        <dbReference type="Proteomes" id="UP000198861"/>
    </source>
</evidence>
<sequence>MAVYVLDKTGKPLMPCSEKRARLLLERSRARVHRLLPFVIRLTDRRQADCTLQPLALKLDPGSRFTSMALVRRQGRRVSVLSLLELIHRGAAIRQALLQRAAFRRRRRSANLRYRAPRFDNRTRPAGWLPPSLRHRLDTSLAWVARLRRWAPIASLAVERVKFDLQALQNPGIVGIEYQQGTLQGYEVREYLLEKWGRRCAYCGTEQVPLEVEHIVPRSAGGSDRVSNLTLACRTCNQNKGNRPLEVFLARQPLRLARIMAQAKAPLRDAAAVNATRNALFASLLATGLSVEAGSGGQTKFNRRRLGLPKSHALDAVCVGEVEAVAGWQRPTLAIRATGRGEYQRTRLTAHGFPRGYLTRRKRHFGFQTGDRVHAVVPTGKKAGVHRGRVAVRQTGSFNIQTAGGVVQGIGHRHCHLVQRADGYGYSLQSFDSAQLEKEAARAGAR</sequence>
<name>A0A1I1C7L5_9GAMM</name>
<evidence type="ECO:0000259" key="1">
    <source>
        <dbReference type="SMART" id="SM00507"/>
    </source>
</evidence>
<dbReference type="InterPro" id="IPR003615">
    <property type="entry name" value="HNH_nuc"/>
</dbReference>
<dbReference type="NCBIfam" id="NF040563">
    <property type="entry name" value="guided_IscB"/>
    <property type="match status" value="1"/>
</dbReference>
<proteinExistence type="predicted"/>
<dbReference type="Pfam" id="PF14239">
    <property type="entry name" value="RRXRR"/>
    <property type="match status" value="1"/>
</dbReference>
<dbReference type="EMBL" id="FOKJ01000095">
    <property type="protein sequence ID" value="SFB58016.1"/>
    <property type="molecule type" value="Genomic_DNA"/>
</dbReference>
<dbReference type="InterPro" id="IPR052892">
    <property type="entry name" value="NA-targeting_endonuclease"/>
</dbReference>
<dbReference type="Pfam" id="PF01844">
    <property type="entry name" value="HNH"/>
    <property type="match status" value="1"/>
</dbReference>
<keyword evidence="3" id="KW-1185">Reference proteome</keyword>
<dbReference type="RefSeq" id="WP_091014025.1">
    <property type="nucleotide sequence ID" value="NZ_FOKJ01000095.1"/>
</dbReference>
<dbReference type="InterPro" id="IPR025938">
    <property type="entry name" value="RRXRR_dom"/>
</dbReference>
<reference evidence="2 3" key="1">
    <citation type="submission" date="2016-10" db="EMBL/GenBank/DDBJ databases">
        <authorList>
            <person name="Varghese N."/>
            <person name="Submissions S."/>
        </authorList>
    </citation>
    <scope>NUCLEOTIDE SEQUENCE [LARGE SCALE GENOMIC DNA]</scope>
    <source>
        <strain evidence="2 3">DSM 282</strain>
    </source>
</reference>
<comment type="caution">
    <text evidence="2">The sequence shown here is derived from an EMBL/GenBank/DDBJ whole genome shotgun (WGS) entry which is preliminary data.</text>
</comment>
<keyword evidence="2" id="KW-0378">Hydrolase</keyword>